<evidence type="ECO:0000313" key="4">
    <source>
        <dbReference type="Proteomes" id="UP001310692"/>
    </source>
</evidence>
<organism evidence="3 4">
    <name type="scientific">Hyphobacterium marinum</name>
    <dbReference type="NCBI Taxonomy" id="3116574"/>
    <lineage>
        <taxon>Bacteria</taxon>
        <taxon>Pseudomonadati</taxon>
        <taxon>Pseudomonadota</taxon>
        <taxon>Alphaproteobacteria</taxon>
        <taxon>Maricaulales</taxon>
        <taxon>Maricaulaceae</taxon>
        <taxon>Hyphobacterium</taxon>
    </lineage>
</organism>
<proteinExistence type="predicted"/>
<feature type="signal peptide" evidence="2">
    <location>
        <begin position="1"/>
        <end position="23"/>
    </location>
</feature>
<dbReference type="RefSeq" id="WP_330195467.1">
    <property type="nucleotide sequence ID" value="NZ_JAZDRO010000001.1"/>
</dbReference>
<feature type="region of interest" description="Disordered" evidence="1">
    <location>
        <begin position="23"/>
        <end position="48"/>
    </location>
</feature>
<name>A0ABU7LWK9_9PROT</name>
<comment type="caution">
    <text evidence="3">The sequence shown here is derived from an EMBL/GenBank/DDBJ whole genome shotgun (WGS) entry which is preliminary data.</text>
</comment>
<feature type="chain" id="PRO_5046591341" description="Lipoprotein" evidence="2">
    <location>
        <begin position="24"/>
        <end position="48"/>
    </location>
</feature>
<reference evidence="3 4" key="1">
    <citation type="submission" date="2024-01" db="EMBL/GenBank/DDBJ databases">
        <title>Hyphobacterium bacterium isolated from marine sediment.</title>
        <authorList>
            <person name="Zhao S."/>
        </authorList>
    </citation>
    <scope>NUCLEOTIDE SEQUENCE [LARGE SCALE GENOMIC DNA]</scope>
    <source>
        <strain evidence="3 4">Y60-23</strain>
    </source>
</reference>
<gene>
    <name evidence="3" type="ORF">V0U35_04535</name>
</gene>
<accession>A0ABU7LWK9</accession>
<evidence type="ECO:0000256" key="1">
    <source>
        <dbReference type="SAM" id="MobiDB-lite"/>
    </source>
</evidence>
<protein>
    <recommendedName>
        <fullName evidence="5">Lipoprotein</fullName>
    </recommendedName>
</protein>
<dbReference type="EMBL" id="JAZDRO010000001">
    <property type="protein sequence ID" value="MEE2565938.1"/>
    <property type="molecule type" value="Genomic_DNA"/>
</dbReference>
<sequence>MRIKALFTALAILVMGAAATACATTSGDGDNTPRAERSNDQPVRGGYY</sequence>
<evidence type="ECO:0000313" key="3">
    <source>
        <dbReference type="EMBL" id="MEE2565938.1"/>
    </source>
</evidence>
<evidence type="ECO:0000256" key="2">
    <source>
        <dbReference type="SAM" id="SignalP"/>
    </source>
</evidence>
<keyword evidence="4" id="KW-1185">Reference proteome</keyword>
<keyword evidence="2" id="KW-0732">Signal</keyword>
<dbReference type="Proteomes" id="UP001310692">
    <property type="component" value="Unassembled WGS sequence"/>
</dbReference>
<evidence type="ECO:0008006" key="5">
    <source>
        <dbReference type="Google" id="ProtNLM"/>
    </source>
</evidence>
<dbReference type="PROSITE" id="PS51257">
    <property type="entry name" value="PROKAR_LIPOPROTEIN"/>
    <property type="match status" value="1"/>
</dbReference>